<reference evidence="2" key="1">
    <citation type="submission" date="2020-07" db="EMBL/GenBank/DDBJ databases">
        <title>Vallitalea pronyensis genome.</title>
        <authorList>
            <person name="Postec A."/>
        </authorList>
    </citation>
    <scope>NUCLEOTIDE SEQUENCE</scope>
    <source>
        <strain evidence="2">FatNI3</strain>
    </source>
</reference>
<name>A0A8J8MN00_9FIRM</name>
<evidence type="ECO:0000259" key="1">
    <source>
        <dbReference type="PROSITE" id="PS50206"/>
    </source>
</evidence>
<dbReference type="InterPro" id="IPR050229">
    <property type="entry name" value="GlpE_sulfurtransferase"/>
</dbReference>
<accession>A0A8J8MN00</accession>
<dbReference type="InterPro" id="IPR036873">
    <property type="entry name" value="Rhodanese-like_dom_sf"/>
</dbReference>
<dbReference type="Proteomes" id="UP000683246">
    <property type="component" value="Chromosome"/>
</dbReference>
<dbReference type="SMART" id="SM00450">
    <property type="entry name" value="RHOD"/>
    <property type="match status" value="1"/>
</dbReference>
<dbReference type="CDD" id="cd00158">
    <property type="entry name" value="RHOD"/>
    <property type="match status" value="1"/>
</dbReference>
<keyword evidence="3" id="KW-1185">Reference proteome</keyword>
<proteinExistence type="predicted"/>
<dbReference type="SUPFAM" id="SSF52821">
    <property type="entry name" value="Rhodanese/Cell cycle control phosphatase"/>
    <property type="match status" value="1"/>
</dbReference>
<feature type="domain" description="Rhodanese" evidence="1">
    <location>
        <begin position="22"/>
        <end position="102"/>
    </location>
</feature>
<dbReference type="PANTHER" id="PTHR43031">
    <property type="entry name" value="FAD-DEPENDENT OXIDOREDUCTASE"/>
    <property type="match status" value="1"/>
</dbReference>
<dbReference type="Gene3D" id="3.40.250.10">
    <property type="entry name" value="Rhodanese-like domain"/>
    <property type="match status" value="1"/>
</dbReference>
<dbReference type="KEGG" id="vpy:HZI73_19930"/>
<dbReference type="Pfam" id="PF00581">
    <property type="entry name" value="Rhodanese"/>
    <property type="match status" value="1"/>
</dbReference>
<dbReference type="PANTHER" id="PTHR43031:SF1">
    <property type="entry name" value="PYRIDINE NUCLEOTIDE-DISULPHIDE OXIDOREDUCTASE"/>
    <property type="match status" value="1"/>
</dbReference>
<organism evidence="2 3">
    <name type="scientific">Vallitalea pronyensis</name>
    <dbReference type="NCBI Taxonomy" id="1348613"/>
    <lineage>
        <taxon>Bacteria</taxon>
        <taxon>Bacillati</taxon>
        <taxon>Bacillota</taxon>
        <taxon>Clostridia</taxon>
        <taxon>Lachnospirales</taxon>
        <taxon>Vallitaleaceae</taxon>
        <taxon>Vallitalea</taxon>
    </lineage>
</organism>
<protein>
    <submittedName>
        <fullName evidence="2">Rhodanese-like domain-containing protein</fullName>
    </submittedName>
</protein>
<dbReference type="InterPro" id="IPR001763">
    <property type="entry name" value="Rhodanese-like_dom"/>
</dbReference>
<evidence type="ECO:0000313" key="3">
    <source>
        <dbReference type="Proteomes" id="UP000683246"/>
    </source>
</evidence>
<dbReference type="AlphaFoldDB" id="A0A8J8MN00"/>
<gene>
    <name evidence="2" type="ORF">HZI73_19930</name>
</gene>
<evidence type="ECO:0000313" key="2">
    <source>
        <dbReference type="EMBL" id="QUI24427.1"/>
    </source>
</evidence>
<dbReference type="PROSITE" id="PS50206">
    <property type="entry name" value="RHODANESE_3"/>
    <property type="match status" value="1"/>
</dbReference>
<sequence length="104" mass="11502">MLNLFTKKFKSVTVAQAKEMMKNKNTMIVDVREPYEYASGHIKGAKLIPLGSLPDQLQQLDENKDIILVCASGARSGRAASFLGKRGYRVHNLMGGMMGWSRGV</sequence>
<dbReference type="EMBL" id="CP058649">
    <property type="protein sequence ID" value="QUI24427.1"/>
    <property type="molecule type" value="Genomic_DNA"/>
</dbReference>
<dbReference type="RefSeq" id="WP_212695122.1">
    <property type="nucleotide sequence ID" value="NZ_CP058649.1"/>
</dbReference>